<sequence>MARWLRPTDAGVLDGQLVPGVLPHLQGKAGGRAVERHRRAAIDTNGLTPVAQLAGVVSRAGHIQIGATALSILVAGKADRQVAGVQRSGLLRGIDQKAEAGKVVGRGEPVPAEG</sequence>
<evidence type="ECO:0000313" key="1">
    <source>
        <dbReference type="EMBL" id="AJE17417.1"/>
    </source>
</evidence>
<gene>
    <name evidence="1" type="ORF">CL52_20125</name>
</gene>
<dbReference type="AlphaFoldDB" id="A0A8D4C8X1"/>
<accession>A0A8D4C8X1</accession>
<reference evidence="2" key="1">
    <citation type="submission" date="2014-03" db="EMBL/GenBank/DDBJ databases">
        <title>Complete genome of Pseudomonas balearica DSM 6083T, a sewage water isolate from an enrichment with 2-methylnaphthalene.</title>
        <authorList>
            <person name="Salva-Serra F."/>
            <person name="Jaen-Luchoro D."/>
            <person name="Busquets A."/>
            <person name="Pena A."/>
            <person name="Gomila M."/>
            <person name="Bosch R."/>
            <person name="Nogales B."/>
            <person name="Garcia-Valdes E."/>
            <person name="Lalucat J."/>
            <person name="Bennasar A."/>
        </authorList>
    </citation>
    <scope>NUCLEOTIDE SEQUENCE [LARGE SCALE GENOMIC DNA]</scope>
    <source>
        <strain evidence="2">DSM 6083</strain>
    </source>
</reference>
<reference evidence="1 2" key="2">
    <citation type="journal article" name="Genome Announc.">
        <title>Complete Genome Sequence of Pseudomonas balearica DSM 6083T.</title>
        <authorList>
            <person name="Bennasar-Figueras A."/>
            <person name="Salva-Serra F."/>
            <person name="Jaen-Luchoro D."/>
            <person name="Segui C."/>
            <person name="Aliaga F."/>
            <person name="Busquets A."/>
            <person name="Gomila M."/>
            <person name="Moore E.R."/>
            <person name="Lalucat J."/>
        </authorList>
    </citation>
    <scope>NUCLEOTIDE SEQUENCE [LARGE SCALE GENOMIC DNA]</scope>
    <source>
        <strain evidence="2">DSM 6083</strain>
    </source>
</reference>
<dbReference type="EMBL" id="CP007511">
    <property type="protein sequence ID" value="AJE17417.1"/>
    <property type="molecule type" value="Genomic_DNA"/>
</dbReference>
<dbReference type="KEGG" id="pbm:CL52_20125"/>
<evidence type="ECO:0000313" key="2">
    <source>
        <dbReference type="Proteomes" id="UP000031271"/>
    </source>
</evidence>
<dbReference type="Proteomes" id="UP000031271">
    <property type="component" value="Chromosome"/>
</dbReference>
<protein>
    <submittedName>
        <fullName evidence="1">Uncharacterized protein</fullName>
    </submittedName>
</protein>
<name>A0A8D4C8X1_9GAMM</name>
<proteinExistence type="predicted"/>
<organism evidence="1 2">
    <name type="scientific">Stutzerimonas balearica DSM 6083</name>
    <dbReference type="NCBI Taxonomy" id="1123016"/>
    <lineage>
        <taxon>Bacteria</taxon>
        <taxon>Pseudomonadati</taxon>
        <taxon>Pseudomonadota</taxon>
        <taxon>Gammaproteobacteria</taxon>
        <taxon>Pseudomonadales</taxon>
        <taxon>Pseudomonadaceae</taxon>
        <taxon>Stutzerimonas</taxon>
    </lineage>
</organism>